<sequence length="641" mass="72688">MAQGSRAPSGPPLPVLPVDDWLNFRVDLFGDEHRRLLLEMLTQGCSNFVGLLNFGVPSPVYALEALVDFQVRNAFMKVKPVAQEIIRICILANHYRNSRDVLRDLRTQLDVLYSEPLKTRLLRGLIRLCRAAQTGVKPEDISVHLGADDVTFGVLKRALVRLHRVRDALGLRASPEAEARYPRLTTYNLLFHPPPFTTVEAVDLCAENLSDVTQRRNRPLRCLTSIKRPGSRTLEDALNDMYLLLTLRHLQLRHALELQMMQDWVVERCNRLCDALYFCYTQAPETRQTFVTLVRGLELARQHSSPAFQPMLYNLLQLLTQLHEANVYLCPGYLHFSAYKLLKKIQSVSDARERGEFGDEDEEQENDGEPREAQLDLEADPTAREGELFFFSKNLYGNGEVFRVPEQPSRYLRRRMFVERPETLQIFYNFHEGKITTETYHLQRIYSMMIEGASRQTGLTPRRFMELLDRAPLGQESEPEITEHRDLFADVFRRPVTDAASSSSASSSSSSASPNSVSLPSARSSSTRTTTPASTYTSAGTSSTTSLLLSSSSLSGSHGISSADLEQPPRQRRRMVSVTLFSPYSVAYSHHRRHRRRRSPPPAPRGPAHTRFQGPDSMPSTSYGSDVEDPRDDLAENLRHL</sequence>
<organism evidence="3 4">
    <name type="scientific">Human cytomegalovirus</name>
    <name type="common">HHV-5</name>
    <name type="synonym">Human herpesvirus 5</name>
    <dbReference type="NCBI Taxonomy" id="10359"/>
    <lineage>
        <taxon>Viruses</taxon>
        <taxon>Duplodnaviria</taxon>
        <taxon>Heunggongvirae</taxon>
        <taxon>Peploviricota</taxon>
        <taxon>Herviviricetes</taxon>
        <taxon>Herpesvirales</taxon>
        <taxon>Orthoherpesviridae</taxon>
        <taxon>Betaherpesvirinae</taxon>
        <taxon>Cytomegalovirus</taxon>
        <taxon>Cytomegalovirus humanbeta5</taxon>
    </lineage>
</organism>
<comment type="subcellular location">
    <subcellularLocation>
        <location evidence="1">Host cell</location>
    </subcellularLocation>
</comment>
<organismHost>
    <name type="scientific">Homo sapiens</name>
    <name type="common">Human</name>
    <dbReference type="NCBI Taxonomy" id="9606"/>
</organismHost>
<feature type="compositionally biased region" description="Basic and acidic residues" evidence="2">
    <location>
        <begin position="632"/>
        <end position="641"/>
    </location>
</feature>
<protein>
    <submittedName>
        <fullName evidence="3">Tegument protein UL35</fullName>
    </submittedName>
</protein>
<proteinExistence type="predicted"/>
<dbReference type="EMBL" id="KP745633">
    <property type="protein sequence ID" value="AKI07591.1"/>
    <property type="molecule type" value="Genomic_DNA"/>
</dbReference>
<feature type="region of interest" description="Disordered" evidence="2">
    <location>
        <begin position="587"/>
        <end position="641"/>
    </location>
</feature>
<feature type="region of interest" description="Disordered" evidence="2">
    <location>
        <begin position="353"/>
        <end position="373"/>
    </location>
</feature>
<dbReference type="Proteomes" id="UP000099866">
    <property type="component" value="Genome"/>
</dbReference>
<feature type="compositionally biased region" description="Basic residues" evidence="2">
    <location>
        <begin position="589"/>
        <end position="599"/>
    </location>
</feature>
<name>A0A0G2T6H5_HCMV</name>
<evidence type="ECO:0000256" key="1">
    <source>
        <dbReference type="ARBA" id="ARBA00004340"/>
    </source>
</evidence>
<feature type="region of interest" description="Disordered" evidence="2">
    <location>
        <begin position="500"/>
        <end position="572"/>
    </location>
</feature>
<evidence type="ECO:0000256" key="2">
    <source>
        <dbReference type="SAM" id="MobiDB-lite"/>
    </source>
</evidence>
<reference evidence="3 4" key="1">
    <citation type="journal article" date="2015" name="J. Virol.">
        <title>High-throughput analysis of human cytomegalovirus genome diversity highlights the widespread occurrence of gene-disrupting mutations and pervasive recombination.</title>
        <authorList>
            <person name="Sijmons S."/>
            <person name="Thys K."/>
            <person name="Mbong Ngwese M."/>
            <person name="Van Damme E."/>
            <person name="Dvorak J."/>
            <person name="Van Loock M."/>
            <person name="Li G."/>
            <person name="Tachezy R."/>
            <person name="Busson L."/>
            <person name="Aerssens J."/>
            <person name="Van Ranst M."/>
            <person name="Maes P."/>
        </authorList>
    </citation>
    <scope>NUCLEOTIDE SEQUENCE [LARGE SCALE GENOMIC DNA]</scope>
    <source>
        <strain evidence="3">BE/45/2011</strain>
    </source>
</reference>
<feature type="compositionally biased region" description="Acidic residues" evidence="2">
    <location>
        <begin position="358"/>
        <end position="367"/>
    </location>
</feature>
<dbReference type="InterPro" id="IPR006731">
    <property type="entry name" value="Herpes_pp85"/>
</dbReference>
<accession>A0A0G2T6H5</accession>
<evidence type="ECO:0000313" key="4">
    <source>
        <dbReference type="Proteomes" id="UP000099866"/>
    </source>
</evidence>
<feature type="compositionally biased region" description="Low complexity" evidence="2">
    <location>
        <begin position="500"/>
        <end position="562"/>
    </location>
</feature>
<dbReference type="Pfam" id="PF04637">
    <property type="entry name" value="Herpes_pp85"/>
    <property type="match status" value="1"/>
</dbReference>
<evidence type="ECO:0000313" key="3">
    <source>
        <dbReference type="EMBL" id="AKI07591.1"/>
    </source>
</evidence>
<gene>
    <name evidence="3" type="primary">UL35</name>
</gene>
<dbReference type="GO" id="GO:0043657">
    <property type="term" value="C:host cell"/>
    <property type="evidence" value="ECO:0007669"/>
    <property type="project" value="UniProtKB-SubCell"/>
</dbReference>